<dbReference type="Gene3D" id="3.30.70.1230">
    <property type="entry name" value="Nucleotide cyclase"/>
    <property type="match status" value="1"/>
</dbReference>
<sequence>SFVLAFYTAVEAAAFALEIQLVLLQLNWPQELLDHELCAVVRQAPLYSDSNEGATPAGAGQSASNEGGGGGGGGGMHSSNGGLEDVIVVPGSSTMGMSTARVLAEYGDSVAPTSVHMEPWGLQAVDEEQAAVLNSDERLMKSLYRATSRRPPGRSRTFSTIQGLRKQQEQSSWSAGLQRHRRQTGTAATSRGGDRRGSGAGGARGAGGGGADAVAAAVAVAAITNPAEAWVAGRSLSDSRSELELQGAISRSQSCLVLGSDSATDTGERDSMLQLQPAPQVPPTGARTGSMSQQLHRHHPQEHLLPRPRQQASASASGLGGGPGGIFRGYHH</sequence>
<organism evidence="2 3">
    <name type="scientific">Volvox reticuliferus</name>
    <dbReference type="NCBI Taxonomy" id="1737510"/>
    <lineage>
        <taxon>Eukaryota</taxon>
        <taxon>Viridiplantae</taxon>
        <taxon>Chlorophyta</taxon>
        <taxon>core chlorophytes</taxon>
        <taxon>Chlorophyceae</taxon>
        <taxon>CS clade</taxon>
        <taxon>Chlamydomonadales</taxon>
        <taxon>Volvocaceae</taxon>
        <taxon>Volvox</taxon>
    </lineage>
</organism>
<feature type="compositionally biased region" description="Gly residues" evidence="1">
    <location>
        <begin position="66"/>
        <end position="76"/>
    </location>
</feature>
<dbReference type="EMBL" id="BNCQ01000018">
    <property type="protein sequence ID" value="GIM05280.1"/>
    <property type="molecule type" value="Genomic_DNA"/>
</dbReference>
<evidence type="ECO:0000313" key="3">
    <source>
        <dbReference type="Proteomes" id="UP000722791"/>
    </source>
</evidence>
<reference evidence="2" key="1">
    <citation type="journal article" date="2021" name="Proc. Natl. Acad. Sci. U.S.A.">
        <title>Three genomes in the algal genus Volvox reveal the fate of a haploid sex-determining region after a transition to homothallism.</title>
        <authorList>
            <person name="Yamamoto K."/>
            <person name="Hamaji T."/>
            <person name="Kawai-Toyooka H."/>
            <person name="Matsuzaki R."/>
            <person name="Takahashi F."/>
            <person name="Nishimura Y."/>
            <person name="Kawachi M."/>
            <person name="Noguchi H."/>
            <person name="Minakuchi Y."/>
            <person name="Umen J.G."/>
            <person name="Toyoda A."/>
            <person name="Nozaki H."/>
        </authorList>
    </citation>
    <scope>NUCLEOTIDE SEQUENCE</scope>
    <source>
        <strain evidence="2">NIES-3785</strain>
    </source>
</reference>
<gene>
    <name evidence="2" type="ORF">Vretimale_9732</name>
</gene>
<dbReference type="InterPro" id="IPR029787">
    <property type="entry name" value="Nucleotide_cyclase"/>
</dbReference>
<protein>
    <submittedName>
        <fullName evidence="2">Uncharacterized protein</fullName>
    </submittedName>
</protein>
<feature type="region of interest" description="Disordered" evidence="1">
    <location>
        <begin position="50"/>
        <end position="85"/>
    </location>
</feature>
<feature type="compositionally biased region" description="Gly residues" evidence="1">
    <location>
        <begin position="198"/>
        <end position="210"/>
    </location>
</feature>
<dbReference type="AlphaFoldDB" id="A0A8J4GDC8"/>
<feature type="non-terminal residue" evidence="2">
    <location>
        <position position="332"/>
    </location>
</feature>
<comment type="caution">
    <text evidence="2">The sequence shown here is derived from an EMBL/GenBank/DDBJ whole genome shotgun (WGS) entry which is preliminary data.</text>
</comment>
<evidence type="ECO:0000256" key="1">
    <source>
        <dbReference type="SAM" id="MobiDB-lite"/>
    </source>
</evidence>
<dbReference type="Proteomes" id="UP000722791">
    <property type="component" value="Unassembled WGS sequence"/>
</dbReference>
<dbReference type="SUPFAM" id="SSF55073">
    <property type="entry name" value="Nucleotide cyclase"/>
    <property type="match status" value="1"/>
</dbReference>
<feature type="region of interest" description="Disordered" evidence="1">
    <location>
        <begin position="274"/>
        <end position="332"/>
    </location>
</feature>
<accession>A0A8J4GDC8</accession>
<proteinExistence type="predicted"/>
<feature type="region of interest" description="Disordered" evidence="1">
    <location>
        <begin position="146"/>
        <end position="210"/>
    </location>
</feature>
<evidence type="ECO:0000313" key="2">
    <source>
        <dbReference type="EMBL" id="GIM05280.1"/>
    </source>
</evidence>
<feature type="non-terminal residue" evidence="2">
    <location>
        <position position="1"/>
    </location>
</feature>
<feature type="compositionally biased region" description="Gly residues" evidence="1">
    <location>
        <begin position="318"/>
        <end position="332"/>
    </location>
</feature>
<name>A0A8J4GDC8_9CHLO</name>